<dbReference type="Pfam" id="PF08240">
    <property type="entry name" value="ADH_N"/>
    <property type="match status" value="1"/>
</dbReference>
<keyword evidence="3" id="KW-1185">Reference proteome</keyword>
<proteinExistence type="predicted"/>
<dbReference type="SUPFAM" id="SSF51735">
    <property type="entry name" value="NAD(P)-binding Rossmann-fold domains"/>
    <property type="match status" value="1"/>
</dbReference>
<dbReference type="Pfam" id="PF13602">
    <property type="entry name" value="ADH_zinc_N_2"/>
    <property type="match status" value="1"/>
</dbReference>
<organism evidence="2 3">
    <name type="scientific">Cladobotryum mycophilum</name>
    <dbReference type="NCBI Taxonomy" id="491253"/>
    <lineage>
        <taxon>Eukaryota</taxon>
        <taxon>Fungi</taxon>
        <taxon>Dikarya</taxon>
        <taxon>Ascomycota</taxon>
        <taxon>Pezizomycotina</taxon>
        <taxon>Sordariomycetes</taxon>
        <taxon>Hypocreomycetidae</taxon>
        <taxon>Hypocreales</taxon>
        <taxon>Hypocreaceae</taxon>
        <taxon>Cladobotryum</taxon>
    </lineage>
</organism>
<accession>A0ABR0SPC8</accession>
<comment type="caution">
    <text evidence="2">The sequence shown here is derived from an EMBL/GenBank/DDBJ whole genome shotgun (WGS) entry which is preliminary data.</text>
</comment>
<dbReference type="SMART" id="SM00829">
    <property type="entry name" value="PKS_ER"/>
    <property type="match status" value="1"/>
</dbReference>
<dbReference type="PANTHER" id="PTHR11695">
    <property type="entry name" value="ALCOHOL DEHYDROGENASE RELATED"/>
    <property type="match status" value="1"/>
</dbReference>
<dbReference type="CDD" id="cd05289">
    <property type="entry name" value="MDR_like_2"/>
    <property type="match status" value="1"/>
</dbReference>
<protein>
    <submittedName>
        <fullName evidence="2">Zinc-binding oxidoreductase-like protein</fullName>
    </submittedName>
</protein>
<reference evidence="2 3" key="1">
    <citation type="submission" date="2024-01" db="EMBL/GenBank/DDBJ databases">
        <title>Complete genome of Cladobotryum mycophilum ATHUM6906.</title>
        <authorList>
            <person name="Christinaki A.C."/>
            <person name="Myridakis A.I."/>
            <person name="Kouvelis V.N."/>
        </authorList>
    </citation>
    <scope>NUCLEOTIDE SEQUENCE [LARGE SCALE GENOMIC DNA]</scope>
    <source>
        <strain evidence="2 3">ATHUM6906</strain>
    </source>
</reference>
<dbReference type="InterPro" id="IPR013154">
    <property type="entry name" value="ADH-like_N"/>
</dbReference>
<dbReference type="InterPro" id="IPR020843">
    <property type="entry name" value="ER"/>
</dbReference>
<evidence type="ECO:0000259" key="1">
    <source>
        <dbReference type="SMART" id="SM00829"/>
    </source>
</evidence>
<name>A0ABR0SPC8_9HYPO</name>
<evidence type="ECO:0000313" key="3">
    <source>
        <dbReference type="Proteomes" id="UP001338125"/>
    </source>
</evidence>
<dbReference type="InterPro" id="IPR050700">
    <property type="entry name" value="YIM1/Zinc_Alcohol_DH_Fams"/>
</dbReference>
<sequence length="320" mass="33809">MMKAVQITGVKAAYKIVLTNALPKPVPKGSDILIKVHAAGITADEVTWSELYDSSTRVPGHDISGVVEALGPEYNGPIVAGNSVYAMLDAATGQGGQAEYVTAKADEIALKPTSISHAEAAALPIPVLTAWEAIFEKAKLERGSKILVTGASGAVGIMLVQLAHHILGAEVIGLASAKNYARLLELGASRVIDYNSNNWEETIKGVDAVFDTVGNSTLAKAWHTVKSDGIIVTVADPPPPWAFGMGKPEELLTHPKVRWDYFVVKARGDTLSKAATLLETGPVKPLPIKAFGVADALEAWKFAAQRGRDGKVVIKFVAGE</sequence>
<dbReference type="Proteomes" id="UP001338125">
    <property type="component" value="Unassembled WGS sequence"/>
</dbReference>
<dbReference type="InterPro" id="IPR036291">
    <property type="entry name" value="NAD(P)-bd_dom_sf"/>
</dbReference>
<feature type="domain" description="Enoyl reductase (ER)" evidence="1">
    <location>
        <begin position="9"/>
        <end position="314"/>
    </location>
</feature>
<dbReference type="Gene3D" id="3.40.50.720">
    <property type="entry name" value="NAD(P)-binding Rossmann-like Domain"/>
    <property type="match status" value="1"/>
</dbReference>
<gene>
    <name evidence="2" type="ORF">PT974_07469</name>
</gene>
<dbReference type="InterPro" id="IPR011032">
    <property type="entry name" value="GroES-like_sf"/>
</dbReference>
<evidence type="ECO:0000313" key="2">
    <source>
        <dbReference type="EMBL" id="KAK5994029.1"/>
    </source>
</evidence>
<dbReference type="PANTHER" id="PTHR11695:SF294">
    <property type="entry name" value="RETICULON-4-INTERACTING PROTEIN 1, MITOCHONDRIAL"/>
    <property type="match status" value="1"/>
</dbReference>
<dbReference type="EMBL" id="JAVFKD010000012">
    <property type="protein sequence ID" value="KAK5994029.1"/>
    <property type="molecule type" value="Genomic_DNA"/>
</dbReference>
<dbReference type="Gene3D" id="3.90.180.10">
    <property type="entry name" value="Medium-chain alcohol dehydrogenases, catalytic domain"/>
    <property type="match status" value="1"/>
</dbReference>
<dbReference type="SUPFAM" id="SSF50129">
    <property type="entry name" value="GroES-like"/>
    <property type="match status" value="1"/>
</dbReference>